<proteinExistence type="predicted"/>
<dbReference type="HOGENOM" id="CLU_1546898_0_0_12"/>
<name>I4B6H3_TURPD</name>
<organism evidence="1 2">
    <name type="scientific">Turneriella parva (strain ATCC BAA-1111 / DSM 21527 / NCTC 11395 / H)</name>
    <name type="common">Leptospira parva</name>
    <dbReference type="NCBI Taxonomy" id="869212"/>
    <lineage>
        <taxon>Bacteria</taxon>
        <taxon>Pseudomonadati</taxon>
        <taxon>Spirochaetota</taxon>
        <taxon>Spirochaetia</taxon>
        <taxon>Leptospirales</taxon>
        <taxon>Leptospiraceae</taxon>
        <taxon>Turneriella</taxon>
    </lineage>
</organism>
<sequence length="173" mass="19063">MDKARRSLWLIGALLIVTAGLEAQKLKVTKNKKGGYSIKHSGKITPTMSEENLYLQGESGGTLSISVSPMYSPITACEQLTGIEALYEGKRTNAYPEEARRPPARVQKAVGLKDGCRARYEITDDSGARIEEMAVFVDPKKKKIFQLSVGYDAGLNQQSIDELMQIMSTFTVK</sequence>
<dbReference type="EMBL" id="CP002959">
    <property type="protein sequence ID" value="AFM12880.1"/>
    <property type="molecule type" value="Genomic_DNA"/>
</dbReference>
<dbReference type="Proteomes" id="UP000006048">
    <property type="component" value="Chromosome"/>
</dbReference>
<dbReference type="STRING" id="869212.Turpa_2235"/>
<evidence type="ECO:0000313" key="1">
    <source>
        <dbReference type="EMBL" id="AFM12880.1"/>
    </source>
</evidence>
<evidence type="ECO:0000313" key="2">
    <source>
        <dbReference type="Proteomes" id="UP000006048"/>
    </source>
</evidence>
<dbReference type="AlphaFoldDB" id="I4B6H3"/>
<protein>
    <submittedName>
        <fullName evidence="1">Uncharacterized protein</fullName>
    </submittedName>
</protein>
<dbReference type="KEGG" id="tpx:Turpa_2235"/>
<reference evidence="1 2" key="1">
    <citation type="submission" date="2012-06" db="EMBL/GenBank/DDBJ databases">
        <title>The complete chromosome of genome of Turneriella parva DSM 21527.</title>
        <authorList>
            <consortium name="US DOE Joint Genome Institute (JGI-PGF)"/>
            <person name="Lucas S."/>
            <person name="Han J."/>
            <person name="Lapidus A."/>
            <person name="Bruce D."/>
            <person name="Goodwin L."/>
            <person name="Pitluck S."/>
            <person name="Peters L."/>
            <person name="Kyrpides N."/>
            <person name="Mavromatis K."/>
            <person name="Ivanova N."/>
            <person name="Mikhailova N."/>
            <person name="Chertkov O."/>
            <person name="Detter J.C."/>
            <person name="Tapia R."/>
            <person name="Han C."/>
            <person name="Land M."/>
            <person name="Hauser L."/>
            <person name="Markowitz V."/>
            <person name="Cheng J.-F."/>
            <person name="Hugenholtz P."/>
            <person name="Woyke T."/>
            <person name="Wu D."/>
            <person name="Gronow S."/>
            <person name="Wellnitz S."/>
            <person name="Brambilla E."/>
            <person name="Klenk H.-P."/>
            <person name="Eisen J.A."/>
        </authorList>
    </citation>
    <scope>NUCLEOTIDE SEQUENCE [LARGE SCALE GENOMIC DNA]</scope>
    <source>
        <strain evidence="2">ATCC BAA-1111 / DSM 21527 / NCTC 11395 / H</strain>
    </source>
</reference>
<accession>I4B6H3</accession>
<gene>
    <name evidence="1" type="ordered locus">Turpa_2235</name>
</gene>
<dbReference type="RefSeq" id="WP_014803386.1">
    <property type="nucleotide sequence ID" value="NC_018020.1"/>
</dbReference>
<keyword evidence="2" id="KW-1185">Reference proteome</keyword>